<reference evidence="3 4" key="1">
    <citation type="submission" date="2020-11" db="EMBL/GenBank/DDBJ databases">
        <authorList>
            <person name="Wallbank WR R."/>
            <person name="Pardo Diaz C."/>
            <person name="Kozak K."/>
            <person name="Martin S."/>
            <person name="Jiggins C."/>
            <person name="Moest M."/>
            <person name="Warren A I."/>
            <person name="Generalovic N T."/>
            <person name="Byers J.R.P. K."/>
            <person name="Montejo-Kovacevich G."/>
            <person name="Yen C E."/>
        </authorList>
    </citation>
    <scope>NUCLEOTIDE SEQUENCE [LARGE SCALE GENOMIC DNA]</scope>
</reference>
<feature type="region of interest" description="Disordered" evidence="1">
    <location>
        <begin position="427"/>
        <end position="821"/>
    </location>
</feature>
<keyword evidence="2" id="KW-0732">Signal</keyword>
<evidence type="ECO:0000313" key="3">
    <source>
        <dbReference type="EMBL" id="CAD7093972.1"/>
    </source>
</evidence>
<evidence type="ECO:0000256" key="2">
    <source>
        <dbReference type="SAM" id="SignalP"/>
    </source>
</evidence>
<feature type="compositionally biased region" description="Basic and acidic residues" evidence="1">
    <location>
        <begin position="516"/>
        <end position="534"/>
    </location>
</feature>
<feature type="chain" id="PRO_5031169839" evidence="2">
    <location>
        <begin position="17"/>
        <end position="821"/>
    </location>
</feature>
<proteinExistence type="predicted"/>
<dbReference type="AlphaFoldDB" id="A0A7R8V8C7"/>
<sequence>MLRYIYLIGIITVIRGANIDNVPNVRVVKTVSSSISSEPAVVEQDGFETAHKITENREFETAHKITNERPIIKLLEEQDGSAGSSEDLMQQQNPQNLLSTKERPELNPVLSALINEDVMKSIESKRAIEESIEQTATPATVNILTTSQQPIKASDDDVLNEGLVDQSVNLEEAGSESNQKSRIQIKKGPNGVDYEYEYVYYYYDEDEKNEKGGKQKGQTTGEATAASRESSARGKSRYTNIERSTTSTPDNEIVGRGRGRSNAAATVADVEEGRLPQNTRFPPRNRGGDVTPAPEAAEPISEKNGRRTGVKRPSLDLVDNDTFNTDEKQVKSNRNIESELNKKTSEAPTSEDAEEQREEEIDPDIAGQTTSSDSEVENTTPLMEKAALDLYAIIANENFNMDSTTGDSVDVTTTDVPTTSAEELTTIMEEEPTTTTTTTTTTTPEPTTTTTTTTTTTPAPGRRGIGSGGRNRFRLKNGSTTTTTTEAPAEGGKPAGKTKGRFGGRPAFGSGRTPRPSKETKDEVKEEAHKEEAKPSSSSSLRGRTRNRFNLRGGSSGSTTEKSTDDNTIESKPASSTTRSRPARPQLNLRGRGRPGATTTPATSDSENEADAEKPTQATASVARPSRFNLGRPAGGANRLLPRGRINPLKPAPAAAAKEPAEGEPAEKKDEEPSDGDAAPAPASTDEESPAAGAPEDKPAQDAAPAAGGLNRLKNRPKIQITQKTAKAPAPVIVRKPNPLIGRRRIGASSSTTEAPASEDAADGEGGDDENVAGDSEDPKDEAASVSAPQIVEAASEQPARGLGLLANRRRLPLRKPGTLN</sequence>
<feature type="compositionally biased region" description="Basic and acidic residues" evidence="1">
    <location>
        <begin position="659"/>
        <end position="671"/>
    </location>
</feature>
<feature type="compositionally biased region" description="Polar residues" evidence="1">
    <location>
        <begin position="367"/>
        <end position="378"/>
    </location>
</feature>
<keyword evidence="4" id="KW-1185">Reference proteome</keyword>
<evidence type="ECO:0000313" key="4">
    <source>
        <dbReference type="Proteomes" id="UP000594454"/>
    </source>
</evidence>
<feature type="compositionally biased region" description="Low complexity" evidence="1">
    <location>
        <begin position="648"/>
        <end position="658"/>
    </location>
</feature>
<evidence type="ECO:0000256" key="1">
    <source>
        <dbReference type="SAM" id="MobiDB-lite"/>
    </source>
</evidence>
<dbReference type="OrthoDB" id="8192055at2759"/>
<dbReference type="Proteomes" id="UP000594454">
    <property type="component" value="Chromosome 7"/>
</dbReference>
<feature type="compositionally biased region" description="Acidic residues" evidence="1">
    <location>
        <begin position="760"/>
        <end position="780"/>
    </location>
</feature>
<dbReference type="InParanoid" id="A0A7R8V8C7"/>
<accession>A0A7R8V8C7</accession>
<dbReference type="OMA" id="GFHTAHR"/>
<feature type="compositionally biased region" description="Polar residues" evidence="1">
    <location>
        <begin position="237"/>
        <end position="250"/>
    </location>
</feature>
<feature type="region of interest" description="Disordered" evidence="1">
    <location>
        <begin position="209"/>
        <end position="378"/>
    </location>
</feature>
<dbReference type="FunCoup" id="A0A7R8V8C7">
    <property type="interactions" value="2"/>
</dbReference>
<feature type="compositionally biased region" description="Low complexity" evidence="1">
    <location>
        <begin position="748"/>
        <end position="759"/>
    </location>
</feature>
<feature type="compositionally biased region" description="Low complexity" evidence="1">
    <location>
        <begin position="433"/>
        <end position="462"/>
    </location>
</feature>
<feature type="compositionally biased region" description="Basic and acidic residues" evidence="1">
    <location>
        <begin position="325"/>
        <end position="345"/>
    </location>
</feature>
<organism evidence="3 4">
    <name type="scientific">Hermetia illucens</name>
    <name type="common">Black soldier fly</name>
    <dbReference type="NCBI Taxonomy" id="343691"/>
    <lineage>
        <taxon>Eukaryota</taxon>
        <taxon>Metazoa</taxon>
        <taxon>Ecdysozoa</taxon>
        <taxon>Arthropoda</taxon>
        <taxon>Hexapoda</taxon>
        <taxon>Insecta</taxon>
        <taxon>Pterygota</taxon>
        <taxon>Neoptera</taxon>
        <taxon>Endopterygota</taxon>
        <taxon>Diptera</taxon>
        <taxon>Brachycera</taxon>
        <taxon>Stratiomyomorpha</taxon>
        <taxon>Stratiomyidae</taxon>
        <taxon>Hermetiinae</taxon>
        <taxon>Hermetia</taxon>
    </lineage>
</organism>
<protein>
    <submittedName>
        <fullName evidence="3">Uncharacterized protein</fullName>
    </submittedName>
</protein>
<feature type="compositionally biased region" description="Acidic residues" evidence="1">
    <location>
        <begin position="349"/>
        <end position="363"/>
    </location>
</feature>
<feature type="compositionally biased region" description="Low complexity" evidence="1">
    <location>
        <begin position="216"/>
        <end position="229"/>
    </location>
</feature>
<dbReference type="EMBL" id="LR899015">
    <property type="protein sequence ID" value="CAD7093972.1"/>
    <property type="molecule type" value="Genomic_DNA"/>
</dbReference>
<gene>
    <name evidence="3" type="ORF">HERILL_LOCUS16218</name>
</gene>
<name>A0A7R8V8C7_HERIL</name>
<feature type="signal peptide" evidence="2">
    <location>
        <begin position="1"/>
        <end position="16"/>
    </location>
</feature>